<dbReference type="FunFam" id="1.10.10.10:FF:000001">
    <property type="entry name" value="LysR family transcriptional regulator"/>
    <property type="match status" value="1"/>
</dbReference>
<evidence type="ECO:0000313" key="6">
    <source>
        <dbReference type="EMBL" id="SKA48177.1"/>
    </source>
</evidence>
<evidence type="ECO:0000256" key="3">
    <source>
        <dbReference type="ARBA" id="ARBA00023125"/>
    </source>
</evidence>
<sequence length="313" mass="35806">MLDKIVYFLHVVRTGSFSLAAKQYGISASAGSRWIIELEESMGISLLKRSTRKVVPTQAGLRLYERFNRVNSEIDDIFTEIQNLGNDDRGIIRIASTPLFARDFLGQIVGEYLQEHPHVTFRVIETAHEADHLDEIDFAIRASAVYQGFQEKDSLLVKRSLLKYPLMACCSPGYIDKYGQPELPDDLRRHNCLYASTLVGGSKWVFERDGEMTTVNISQTVEVEDSQFIKTVSVNGGGIAYLPVRLIESELKNGTLIPVLKEYTNSDFEYSLYYRPRRQMPIRCLNFKDYLIRRVREMALLLKSMELNLEATI</sequence>
<dbReference type="GO" id="GO:0003700">
    <property type="term" value="F:DNA-binding transcription factor activity"/>
    <property type="evidence" value="ECO:0007669"/>
    <property type="project" value="InterPro"/>
</dbReference>
<keyword evidence="2" id="KW-0805">Transcription regulation</keyword>
<evidence type="ECO:0000313" key="7">
    <source>
        <dbReference type="Proteomes" id="UP000190162"/>
    </source>
</evidence>
<dbReference type="Proteomes" id="UP000190162">
    <property type="component" value="Unassembled WGS sequence"/>
</dbReference>
<evidence type="ECO:0000256" key="4">
    <source>
        <dbReference type="ARBA" id="ARBA00023163"/>
    </source>
</evidence>
<dbReference type="InterPro" id="IPR005119">
    <property type="entry name" value="LysR_subst-bd"/>
</dbReference>
<dbReference type="InterPro" id="IPR058163">
    <property type="entry name" value="LysR-type_TF_proteobact-type"/>
</dbReference>
<evidence type="ECO:0000256" key="1">
    <source>
        <dbReference type="ARBA" id="ARBA00009437"/>
    </source>
</evidence>
<feature type="domain" description="HTH lysR-type" evidence="5">
    <location>
        <begin position="1"/>
        <end position="57"/>
    </location>
</feature>
<dbReference type="GO" id="GO:0043565">
    <property type="term" value="F:sequence-specific DNA binding"/>
    <property type="evidence" value="ECO:0007669"/>
    <property type="project" value="TreeGrafter"/>
</dbReference>
<dbReference type="CDD" id="cd08422">
    <property type="entry name" value="PBP2_CrgA_like"/>
    <property type="match status" value="1"/>
</dbReference>
<dbReference type="Pfam" id="PF03466">
    <property type="entry name" value="LysR_substrate"/>
    <property type="match status" value="1"/>
</dbReference>
<dbReference type="OrthoDB" id="9813056at2"/>
<dbReference type="InterPro" id="IPR036388">
    <property type="entry name" value="WH-like_DNA-bd_sf"/>
</dbReference>
<dbReference type="PANTHER" id="PTHR30537:SF5">
    <property type="entry name" value="HTH-TYPE TRANSCRIPTIONAL ACTIVATOR TTDR-RELATED"/>
    <property type="match status" value="1"/>
</dbReference>
<organism evidence="6 7">
    <name type="scientific">Enterovibrio nigricans DSM 22720</name>
    <dbReference type="NCBI Taxonomy" id="1121868"/>
    <lineage>
        <taxon>Bacteria</taxon>
        <taxon>Pseudomonadati</taxon>
        <taxon>Pseudomonadota</taxon>
        <taxon>Gammaproteobacteria</taxon>
        <taxon>Vibrionales</taxon>
        <taxon>Vibrionaceae</taxon>
        <taxon>Enterovibrio</taxon>
    </lineage>
</organism>
<dbReference type="PROSITE" id="PS50931">
    <property type="entry name" value="HTH_LYSR"/>
    <property type="match status" value="1"/>
</dbReference>
<keyword evidence="3" id="KW-0238">DNA-binding</keyword>
<dbReference type="Pfam" id="PF00126">
    <property type="entry name" value="HTH_1"/>
    <property type="match status" value="1"/>
</dbReference>
<dbReference type="InterPro" id="IPR000847">
    <property type="entry name" value="LysR_HTH_N"/>
</dbReference>
<keyword evidence="4" id="KW-0804">Transcription</keyword>
<gene>
    <name evidence="6" type="ORF">SAMN02745132_00867</name>
</gene>
<dbReference type="GO" id="GO:0006351">
    <property type="term" value="P:DNA-templated transcription"/>
    <property type="evidence" value="ECO:0007669"/>
    <property type="project" value="TreeGrafter"/>
</dbReference>
<comment type="similarity">
    <text evidence="1">Belongs to the LysR transcriptional regulatory family.</text>
</comment>
<dbReference type="AlphaFoldDB" id="A0A1T4U679"/>
<proteinExistence type="inferred from homology"/>
<dbReference type="RefSeq" id="WP_078751338.1">
    <property type="nucleotide sequence ID" value="NZ_FUXU01000006.1"/>
</dbReference>
<accession>A0A1T4U679</accession>
<dbReference type="Gene3D" id="1.10.10.10">
    <property type="entry name" value="Winged helix-like DNA-binding domain superfamily/Winged helix DNA-binding domain"/>
    <property type="match status" value="1"/>
</dbReference>
<keyword evidence="7" id="KW-1185">Reference proteome</keyword>
<reference evidence="7" key="1">
    <citation type="submission" date="2017-02" db="EMBL/GenBank/DDBJ databases">
        <authorList>
            <person name="Varghese N."/>
            <person name="Submissions S."/>
        </authorList>
    </citation>
    <scope>NUCLEOTIDE SEQUENCE [LARGE SCALE GENOMIC DNA]</scope>
    <source>
        <strain evidence="7">DSM 22720</strain>
    </source>
</reference>
<name>A0A1T4U679_9GAMM</name>
<protein>
    <submittedName>
        <fullName evidence="6">Transcriptional regulator, LysR family</fullName>
    </submittedName>
</protein>
<dbReference type="PANTHER" id="PTHR30537">
    <property type="entry name" value="HTH-TYPE TRANSCRIPTIONAL REGULATOR"/>
    <property type="match status" value="1"/>
</dbReference>
<evidence type="ECO:0000256" key="2">
    <source>
        <dbReference type="ARBA" id="ARBA00023015"/>
    </source>
</evidence>
<dbReference type="InterPro" id="IPR036390">
    <property type="entry name" value="WH_DNA-bd_sf"/>
</dbReference>
<dbReference type="Gene3D" id="3.40.190.290">
    <property type="match status" value="1"/>
</dbReference>
<dbReference type="SUPFAM" id="SSF46785">
    <property type="entry name" value="Winged helix' DNA-binding domain"/>
    <property type="match status" value="1"/>
</dbReference>
<dbReference type="EMBL" id="FUXU01000006">
    <property type="protein sequence ID" value="SKA48177.1"/>
    <property type="molecule type" value="Genomic_DNA"/>
</dbReference>
<evidence type="ECO:0000259" key="5">
    <source>
        <dbReference type="PROSITE" id="PS50931"/>
    </source>
</evidence>
<dbReference type="SUPFAM" id="SSF53850">
    <property type="entry name" value="Periplasmic binding protein-like II"/>
    <property type="match status" value="1"/>
</dbReference>